<gene>
    <name evidence="2" type="ORF">TSOC_004225</name>
</gene>
<evidence type="ECO:0000313" key="3">
    <source>
        <dbReference type="Proteomes" id="UP000236333"/>
    </source>
</evidence>
<feature type="compositionally biased region" description="Polar residues" evidence="1">
    <location>
        <begin position="1"/>
        <end position="19"/>
    </location>
</feature>
<organism evidence="2 3">
    <name type="scientific">Tetrabaena socialis</name>
    <dbReference type="NCBI Taxonomy" id="47790"/>
    <lineage>
        <taxon>Eukaryota</taxon>
        <taxon>Viridiplantae</taxon>
        <taxon>Chlorophyta</taxon>
        <taxon>core chlorophytes</taxon>
        <taxon>Chlorophyceae</taxon>
        <taxon>CS clade</taxon>
        <taxon>Chlamydomonadales</taxon>
        <taxon>Tetrabaenaceae</taxon>
        <taxon>Tetrabaena</taxon>
    </lineage>
</organism>
<feature type="compositionally biased region" description="Pro residues" evidence="1">
    <location>
        <begin position="219"/>
        <end position="231"/>
    </location>
</feature>
<feature type="compositionally biased region" description="Low complexity" evidence="1">
    <location>
        <begin position="255"/>
        <end position="275"/>
    </location>
</feature>
<keyword evidence="3" id="KW-1185">Reference proteome</keyword>
<feature type="compositionally biased region" description="Low complexity" evidence="1">
    <location>
        <begin position="139"/>
        <end position="159"/>
    </location>
</feature>
<protein>
    <submittedName>
        <fullName evidence="2">Uncharacterized protein</fullName>
    </submittedName>
</protein>
<name>A0A2J8A9G1_9CHLO</name>
<dbReference type="EMBL" id="PGGS01000101">
    <property type="protein sequence ID" value="PNH09159.1"/>
    <property type="molecule type" value="Genomic_DNA"/>
</dbReference>
<proteinExistence type="predicted"/>
<feature type="region of interest" description="Disordered" evidence="1">
    <location>
        <begin position="1"/>
        <end position="290"/>
    </location>
</feature>
<reference evidence="2 3" key="1">
    <citation type="journal article" date="2017" name="Mol. Biol. Evol.">
        <title>The 4-celled Tetrabaena socialis nuclear genome reveals the essential components for genetic control of cell number at the origin of multicellularity in the volvocine lineage.</title>
        <authorList>
            <person name="Featherston J."/>
            <person name="Arakaki Y."/>
            <person name="Hanschen E.R."/>
            <person name="Ferris P.J."/>
            <person name="Michod R.E."/>
            <person name="Olson B.J.S.C."/>
            <person name="Nozaki H."/>
            <person name="Durand P.M."/>
        </authorList>
    </citation>
    <scope>NUCLEOTIDE SEQUENCE [LARGE SCALE GENOMIC DNA]</scope>
    <source>
        <strain evidence="2 3">NIES-571</strain>
    </source>
</reference>
<accession>A0A2J8A9G1</accession>
<dbReference type="AlphaFoldDB" id="A0A2J8A9G1"/>
<comment type="caution">
    <text evidence="2">The sequence shown here is derived from an EMBL/GenBank/DDBJ whole genome shotgun (WGS) entry which is preliminary data.</text>
</comment>
<feature type="compositionally biased region" description="Pro residues" evidence="1">
    <location>
        <begin position="192"/>
        <end position="211"/>
    </location>
</feature>
<feature type="compositionally biased region" description="Low complexity" evidence="1">
    <location>
        <begin position="232"/>
        <end position="247"/>
    </location>
</feature>
<sequence>MAQQQQQNGCRTASPSSRAVSARHRATMTYDRAPYDEGAEAKPQGGRSHPSSISCSREGQAADSRATASSPSCVEQRFSSSRQRPSHSSKAPASNGAAAAAAAAALAPAGGAGQQRWPQPSSRTCRTSVQWSLRCGQQPAAAASPASFTAAPTRSSSRVNPPPPAAAAAHSARTRPQAKPHPTDKLRRVAPGMPPPGRIPGTPPPPPPPRPQAAAPAAPAAPPAPSGPPRAAPARSRAAAPWRLGAARGAGGAAGQPERSSETSRSSTSPTAAERAMIRWRSSSSARGDTPCAAAGAAGLLLPYNGWLEISRQWAPGSCHASAKGRPGIWQDARRRDRCLAVSGGVLLVRGAHREMGDPNEMKNNPSVKQQRPRKHANTHRPDLRVLLRGLGRACGNGAATPGTLRGALVVCQRLHPHAETLDLFDAPGWRRS</sequence>
<feature type="compositionally biased region" description="Low complexity" evidence="1">
    <location>
        <begin position="77"/>
        <end position="109"/>
    </location>
</feature>
<evidence type="ECO:0000313" key="2">
    <source>
        <dbReference type="EMBL" id="PNH09159.1"/>
    </source>
</evidence>
<feature type="compositionally biased region" description="Polar residues" evidence="1">
    <location>
        <begin position="116"/>
        <end position="131"/>
    </location>
</feature>
<dbReference type="Proteomes" id="UP000236333">
    <property type="component" value="Unassembled WGS sequence"/>
</dbReference>
<evidence type="ECO:0000256" key="1">
    <source>
        <dbReference type="SAM" id="MobiDB-lite"/>
    </source>
</evidence>
<feature type="region of interest" description="Disordered" evidence="1">
    <location>
        <begin position="356"/>
        <end position="380"/>
    </location>
</feature>